<dbReference type="InterPro" id="IPR042460">
    <property type="entry name" value="DCN1-like_PONY"/>
</dbReference>
<dbReference type="SMART" id="SM00312">
    <property type="entry name" value="PX"/>
    <property type="match status" value="1"/>
</dbReference>
<keyword evidence="9" id="KW-0472">Membrane</keyword>
<evidence type="ECO:0000313" key="14">
    <source>
        <dbReference type="EMBL" id="OWP07252.1"/>
    </source>
</evidence>
<dbReference type="InterPro" id="IPR005176">
    <property type="entry name" value="PONY_dom"/>
</dbReference>
<dbReference type="GO" id="GO:0016020">
    <property type="term" value="C:membrane"/>
    <property type="evidence" value="ECO:0007669"/>
    <property type="project" value="UniProtKB-SubCell"/>
</dbReference>
<reference evidence="14 15" key="1">
    <citation type="submission" date="2017-04" db="EMBL/GenBank/DDBJ databases">
        <title>Draft genome sequence of Marssonina coronaria NL1: causal agent of apple blotch.</title>
        <authorList>
            <person name="Cheng Q."/>
        </authorList>
    </citation>
    <scope>NUCLEOTIDE SEQUENCE [LARGE SCALE GENOMIC DNA]</scope>
    <source>
        <strain evidence="14 15">NL1</strain>
    </source>
</reference>
<keyword evidence="15" id="KW-1185">Reference proteome</keyword>
<comment type="caution">
    <text evidence="14">The sequence shown here is derived from an EMBL/GenBank/DDBJ whole genome shotgun (WGS) entry which is preliminary data.</text>
</comment>
<dbReference type="FunFam" id="3.30.1520.10:FF:000037">
    <property type="entry name" value="Sorting nexin mvp-1"/>
    <property type="match status" value="1"/>
</dbReference>
<dbReference type="Pfam" id="PF19566">
    <property type="entry name" value="Snx8_BAR_dom"/>
    <property type="match status" value="1"/>
</dbReference>
<feature type="domain" description="DCUN1" evidence="13">
    <location>
        <begin position="732"/>
        <end position="932"/>
    </location>
</feature>
<feature type="region of interest" description="Disordered" evidence="11">
    <location>
        <begin position="246"/>
        <end position="335"/>
    </location>
</feature>
<name>A0A218ZHM4_9HELO</name>
<evidence type="ECO:0000313" key="15">
    <source>
        <dbReference type="Proteomes" id="UP000242519"/>
    </source>
</evidence>
<dbReference type="GO" id="GO:0005768">
    <property type="term" value="C:endosome"/>
    <property type="evidence" value="ECO:0007669"/>
    <property type="project" value="TreeGrafter"/>
</dbReference>
<comment type="similarity">
    <text evidence="4">Belongs to the sorting nexin family.</text>
</comment>
<dbReference type="Gene3D" id="1.10.238.200">
    <property type="entry name" value="Cullin, PONY binding domain"/>
    <property type="match status" value="1"/>
</dbReference>
<dbReference type="PANTHER" id="PTHR47554:SF1">
    <property type="entry name" value="SORTING NEXIN MVP1"/>
    <property type="match status" value="1"/>
</dbReference>
<organism evidence="14 15">
    <name type="scientific">Diplocarpon coronariae</name>
    <dbReference type="NCBI Taxonomy" id="2795749"/>
    <lineage>
        <taxon>Eukaryota</taxon>
        <taxon>Fungi</taxon>
        <taxon>Dikarya</taxon>
        <taxon>Ascomycota</taxon>
        <taxon>Pezizomycotina</taxon>
        <taxon>Leotiomycetes</taxon>
        <taxon>Helotiales</taxon>
        <taxon>Drepanopezizaceae</taxon>
        <taxon>Diplocarpon</taxon>
    </lineage>
</organism>
<dbReference type="CDD" id="cd06866">
    <property type="entry name" value="PX_SNX8_Mvp1p_like"/>
    <property type="match status" value="1"/>
</dbReference>
<dbReference type="GO" id="GO:0006623">
    <property type="term" value="P:protein targeting to vacuole"/>
    <property type="evidence" value="ECO:0007669"/>
    <property type="project" value="TreeGrafter"/>
</dbReference>
<evidence type="ECO:0000256" key="8">
    <source>
        <dbReference type="ARBA" id="ARBA00022927"/>
    </source>
</evidence>
<dbReference type="Proteomes" id="UP000242519">
    <property type="component" value="Unassembled WGS sequence"/>
</dbReference>
<dbReference type="Gene3D" id="3.30.1520.10">
    <property type="entry name" value="Phox-like domain"/>
    <property type="match status" value="1"/>
</dbReference>
<dbReference type="InterPro" id="IPR028662">
    <property type="entry name" value="SNX8/Mvp1"/>
</dbReference>
<evidence type="ECO:0000256" key="3">
    <source>
        <dbReference type="ARBA" id="ARBA00004496"/>
    </source>
</evidence>
<feature type="compositionally biased region" description="Gly residues" evidence="11">
    <location>
        <begin position="306"/>
        <end position="317"/>
    </location>
</feature>
<dbReference type="InterPro" id="IPR027267">
    <property type="entry name" value="AH/BAR_dom_sf"/>
</dbReference>
<evidence type="ECO:0000256" key="4">
    <source>
        <dbReference type="ARBA" id="ARBA00010883"/>
    </source>
</evidence>
<comment type="function">
    <text evidence="1">Required for vacuolar protein sorting.</text>
</comment>
<feature type="region of interest" description="Disordered" evidence="11">
    <location>
        <begin position="1"/>
        <end position="56"/>
    </location>
</feature>
<proteinExistence type="inferred from homology"/>
<dbReference type="InParanoid" id="A0A218ZHM4"/>
<protein>
    <recommendedName>
        <fullName evidence="5">Sorting nexin MVP1</fullName>
    </recommendedName>
    <alternativeName>
        <fullName evidence="10">Sorting nexin mvp1</fullName>
    </alternativeName>
</protein>
<evidence type="ECO:0000256" key="2">
    <source>
        <dbReference type="ARBA" id="ARBA00004287"/>
    </source>
</evidence>
<evidence type="ECO:0000256" key="6">
    <source>
        <dbReference type="ARBA" id="ARBA00022448"/>
    </source>
</evidence>
<feature type="compositionally biased region" description="Polar residues" evidence="11">
    <location>
        <begin position="1"/>
        <end position="20"/>
    </location>
</feature>
<dbReference type="STRING" id="503106.A0A218ZHM4"/>
<dbReference type="GO" id="GO:0032266">
    <property type="term" value="F:phosphatidylinositol-3-phosphate binding"/>
    <property type="evidence" value="ECO:0007669"/>
    <property type="project" value="TreeGrafter"/>
</dbReference>
<keyword evidence="7" id="KW-0963">Cytoplasm</keyword>
<dbReference type="InterPro" id="IPR036871">
    <property type="entry name" value="PX_dom_sf"/>
</dbReference>
<dbReference type="EMBL" id="MZNU01000019">
    <property type="protein sequence ID" value="OWP07252.1"/>
    <property type="molecule type" value="Genomic_DNA"/>
</dbReference>
<sequence>MSLFGTSPDESNPAQASKSRLSLFDDEPSPAPGSKSSLFADDDSASGASPWGVATPKKAGRGELVKHLLPAGEVPDSYIDTFDNLIRGGDGYEGKLTVAGITRVLSSGKIGADEQSRIVSTITSGGQLSDITRNEFNVLLALVGLAQEHEEITLDSVDERRRNLPEPNIPSFSTPVPGVEELAAKPPQRPVTPPAPNSLPAPTPRIMRKNSIGFPEADPWASPDMHKGHNHEGNLQRNEISRAASNGGYQPVRTTSNFTTASTDVSNGVSNPPAEDVSTTPTAGIWGSYDGPPRNSHRASNDSTIGGDGFEPSGGGRDNPPSNAPTRSFGGGRVTGGGVEENVIITLLPEKEGMFMFQHHNYKVASLRRGSQVVRRYSDFVWLLDCLLKRFPFRQLPLLPPKRVGVNGSHLAADHTFIEKRRRGLARFTNALVRHPVLSQEQLVIMFLTVPTELTVWRKQATISVQEEFTGRHLPPGLEDSLPPTLDGLFERTRSGVRRSAEIYINLCNLMDRLSKRNEGLAADHLRLSLSLQSLMDSSDDTYSTDTNDVPLLNEGLNATAKHLSNSQTLLEDEARAWDQGVLEDLKRQRDALVSMRDMFDRRDRYDKDNIPYLERRIQNNETKLVTIRSKPEGLVKPGEIEKVTEAIIRDKESIVAQHARGVFIKECIRDELMFFQQSQYHVSRWSQDWAQERVKYSEMQANNWKQLHEELESMPLGDYFFASSGATPTSRSDDGLSKLFESYREANDEDGQASVEGTMRYLNDLGVNLGNVEHLVPLEIIQAPAMGEMSKDGFVDGWRKIGADTLLKQKSYVAGQIKQLSTDKALFKKVYKHVFICAKEKGQKALPLENAIIYWQLLFSPPGMKWATPSTNWIQLWTEFLDTKWTKSVNKDMWNQTAHFFEKTLEDETLSFWSEDGAWPGVIDQFVEYVKAGRGSTVDNMEMD</sequence>
<dbReference type="Pfam" id="PF00787">
    <property type="entry name" value="PX"/>
    <property type="match status" value="1"/>
</dbReference>
<dbReference type="CDD" id="cd07597">
    <property type="entry name" value="BAR_SNX8"/>
    <property type="match status" value="1"/>
</dbReference>
<dbReference type="Pfam" id="PF03556">
    <property type="entry name" value="Cullin_binding"/>
    <property type="match status" value="1"/>
</dbReference>
<dbReference type="PANTHER" id="PTHR47554">
    <property type="entry name" value="SORTING NEXIN MVP1"/>
    <property type="match status" value="1"/>
</dbReference>
<gene>
    <name evidence="14" type="ORF">B2J93_2025</name>
</gene>
<evidence type="ECO:0000256" key="5">
    <source>
        <dbReference type="ARBA" id="ARBA00014268"/>
    </source>
</evidence>
<evidence type="ECO:0000256" key="11">
    <source>
        <dbReference type="SAM" id="MobiDB-lite"/>
    </source>
</evidence>
<feature type="domain" description="PX" evidence="12">
    <location>
        <begin position="340"/>
        <end position="455"/>
    </location>
</feature>
<dbReference type="FunFam" id="1.20.1270.60:FF:000072">
    <property type="entry name" value="Sorting nexin MVP1"/>
    <property type="match status" value="1"/>
</dbReference>
<comment type="subcellular location">
    <subcellularLocation>
        <location evidence="3">Cytoplasm</location>
    </subcellularLocation>
    <subcellularLocation>
        <location evidence="2">Membrane</location>
        <topology evidence="2">Peripheral membrane protein</topology>
        <orientation evidence="2">Cytoplasmic side</orientation>
    </subcellularLocation>
</comment>
<dbReference type="OrthoDB" id="10064318at2759"/>
<evidence type="ECO:0000259" key="13">
    <source>
        <dbReference type="PROSITE" id="PS51229"/>
    </source>
</evidence>
<keyword evidence="6" id="KW-0813">Transport</keyword>
<dbReference type="Gene3D" id="1.10.238.10">
    <property type="entry name" value="EF-hand"/>
    <property type="match status" value="1"/>
</dbReference>
<evidence type="ECO:0000256" key="9">
    <source>
        <dbReference type="ARBA" id="ARBA00023136"/>
    </source>
</evidence>
<feature type="compositionally biased region" description="Polar residues" evidence="11">
    <location>
        <begin position="246"/>
        <end position="270"/>
    </location>
</feature>
<dbReference type="Gene3D" id="1.20.1270.60">
    <property type="entry name" value="Arfaptin homology (AH) domain/BAR domain"/>
    <property type="match status" value="1"/>
</dbReference>
<evidence type="ECO:0000259" key="12">
    <source>
        <dbReference type="PROSITE" id="PS50195"/>
    </source>
</evidence>
<dbReference type="GO" id="GO:0005829">
    <property type="term" value="C:cytosol"/>
    <property type="evidence" value="ECO:0007669"/>
    <property type="project" value="GOC"/>
</dbReference>
<dbReference type="InterPro" id="IPR035704">
    <property type="entry name" value="SNX8/Mvp1_PX"/>
</dbReference>
<evidence type="ECO:0000256" key="7">
    <source>
        <dbReference type="ARBA" id="ARBA00022490"/>
    </source>
</evidence>
<dbReference type="SUPFAM" id="SSF64268">
    <property type="entry name" value="PX domain"/>
    <property type="match status" value="1"/>
</dbReference>
<dbReference type="InterPro" id="IPR045734">
    <property type="entry name" value="Snx8_BAR_dom"/>
</dbReference>
<dbReference type="AlphaFoldDB" id="A0A218ZHM4"/>
<feature type="region of interest" description="Disordered" evidence="11">
    <location>
        <begin position="183"/>
        <end position="203"/>
    </location>
</feature>
<dbReference type="PROSITE" id="PS51229">
    <property type="entry name" value="DCUN1"/>
    <property type="match status" value="1"/>
</dbReference>
<evidence type="ECO:0000256" key="1">
    <source>
        <dbReference type="ARBA" id="ARBA00002474"/>
    </source>
</evidence>
<feature type="compositionally biased region" description="Pro residues" evidence="11">
    <location>
        <begin position="187"/>
        <end position="203"/>
    </location>
</feature>
<accession>A0A218ZHM4</accession>
<dbReference type="GO" id="GO:0042147">
    <property type="term" value="P:retrograde transport, endosome to Golgi"/>
    <property type="evidence" value="ECO:0007669"/>
    <property type="project" value="InterPro"/>
</dbReference>
<dbReference type="PROSITE" id="PS50195">
    <property type="entry name" value="PX"/>
    <property type="match status" value="1"/>
</dbReference>
<feature type="region of interest" description="Disordered" evidence="11">
    <location>
        <begin position="158"/>
        <end position="177"/>
    </location>
</feature>
<keyword evidence="8" id="KW-0653">Protein transport</keyword>
<evidence type="ECO:0000256" key="10">
    <source>
        <dbReference type="ARBA" id="ARBA00072009"/>
    </source>
</evidence>
<dbReference type="InterPro" id="IPR001683">
    <property type="entry name" value="PX_dom"/>
</dbReference>